<dbReference type="AlphaFoldDB" id="A0A564YGF5"/>
<evidence type="ECO:0000313" key="2">
    <source>
        <dbReference type="Proteomes" id="UP000321570"/>
    </source>
</evidence>
<keyword evidence="2" id="KW-1185">Reference proteome</keyword>
<dbReference type="Proteomes" id="UP000321570">
    <property type="component" value="Unassembled WGS sequence"/>
</dbReference>
<gene>
    <name evidence="1" type="ORF">WMSIL1_LOCUS5477</name>
</gene>
<name>A0A564YGF5_HYMDI</name>
<sequence length="229" mass="25040">MNTINYGASLSTQILSSIVDNLSQLNSSISDQEARNQPIAQKTTRRRSRILRDSACIRRKINRNADFVAIFTSIETVLSISISVRTAIRTDIRRDSVRAVSIDSIPATGEVATRINMAKSMARRGNLLVVPKLDKVPFKVSSASGDAVQLSGAMKLEAASKGKIVTTVCYVAARDISLVGLDWIDMFSVLEPKVQSVTGPQVRIKEKYQRTEDFGQADGVSPLIENQPS</sequence>
<evidence type="ECO:0000313" key="1">
    <source>
        <dbReference type="EMBL" id="VUZ45604.1"/>
    </source>
</evidence>
<proteinExistence type="predicted"/>
<dbReference type="EMBL" id="CABIJS010000177">
    <property type="protein sequence ID" value="VUZ45604.1"/>
    <property type="molecule type" value="Genomic_DNA"/>
</dbReference>
<protein>
    <submittedName>
        <fullName evidence="1">Uncharacterized protein</fullName>
    </submittedName>
</protein>
<organism evidence="1 2">
    <name type="scientific">Hymenolepis diminuta</name>
    <name type="common">Rat tapeworm</name>
    <dbReference type="NCBI Taxonomy" id="6216"/>
    <lineage>
        <taxon>Eukaryota</taxon>
        <taxon>Metazoa</taxon>
        <taxon>Spiralia</taxon>
        <taxon>Lophotrochozoa</taxon>
        <taxon>Platyhelminthes</taxon>
        <taxon>Cestoda</taxon>
        <taxon>Eucestoda</taxon>
        <taxon>Cyclophyllidea</taxon>
        <taxon>Hymenolepididae</taxon>
        <taxon>Hymenolepis</taxon>
    </lineage>
</organism>
<accession>A0A564YGF5</accession>
<reference evidence="1 2" key="1">
    <citation type="submission" date="2019-07" db="EMBL/GenBank/DDBJ databases">
        <authorList>
            <person name="Jastrzebski P J."/>
            <person name="Paukszto L."/>
            <person name="Jastrzebski P J."/>
        </authorList>
    </citation>
    <scope>NUCLEOTIDE SEQUENCE [LARGE SCALE GENOMIC DNA]</scope>
    <source>
        <strain evidence="1 2">WMS-il1</strain>
    </source>
</reference>